<name>A0A9P9YLZ4_9MUSC</name>
<proteinExistence type="predicted"/>
<gene>
    <name evidence="1" type="ORF">M5D96_008147</name>
</gene>
<dbReference type="AlphaFoldDB" id="A0A9P9YLZ4"/>
<dbReference type="EMBL" id="JAMKOV010000006">
    <property type="protein sequence ID" value="KAI8039423.1"/>
    <property type="molecule type" value="Genomic_DNA"/>
</dbReference>
<organism evidence="1 2">
    <name type="scientific">Drosophila gunungcola</name>
    <name type="common">fruit fly</name>
    <dbReference type="NCBI Taxonomy" id="103775"/>
    <lineage>
        <taxon>Eukaryota</taxon>
        <taxon>Metazoa</taxon>
        <taxon>Ecdysozoa</taxon>
        <taxon>Arthropoda</taxon>
        <taxon>Hexapoda</taxon>
        <taxon>Insecta</taxon>
        <taxon>Pterygota</taxon>
        <taxon>Neoptera</taxon>
        <taxon>Endopterygota</taxon>
        <taxon>Diptera</taxon>
        <taxon>Brachycera</taxon>
        <taxon>Muscomorpha</taxon>
        <taxon>Ephydroidea</taxon>
        <taxon>Drosophilidae</taxon>
        <taxon>Drosophila</taxon>
        <taxon>Sophophora</taxon>
    </lineage>
</organism>
<reference evidence="1" key="1">
    <citation type="journal article" date="2023" name="Genome Biol. Evol.">
        <title>Long-read-based Genome Assembly of Drosophila gunungcola Reveals Fewer Chemosensory Genes in Flower-breeding Species.</title>
        <authorList>
            <person name="Negi A."/>
            <person name="Liao B.Y."/>
            <person name="Yeh S.D."/>
        </authorList>
    </citation>
    <scope>NUCLEOTIDE SEQUENCE</scope>
    <source>
        <strain evidence="1">Sukarami</strain>
    </source>
</reference>
<dbReference type="Proteomes" id="UP001059596">
    <property type="component" value="Unassembled WGS sequence"/>
</dbReference>
<evidence type="ECO:0000313" key="2">
    <source>
        <dbReference type="Proteomes" id="UP001059596"/>
    </source>
</evidence>
<comment type="caution">
    <text evidence="1">The sequence shown here is derived from an EMBL/GenBank/DDBJ whole genome shotgun (WGS) entry which is preliminary data.</text>
</comment>
<sequence>MRDQSEGTASSINLEHWQPYVTSVTVNKDPAALSTKQSGVDKSNLSWTFLCSGIATICNRLATKEGEEEVAAEEKDIAPR</sequence>
<accession>A0A9P9YLZ4</accession>
<keyword evidence="2" id="KW-1185">Reference proteome</keyword>
<protein>
    <submittedName>
        <fullName evidence="1">Uncharacterized protein</fullName>
    </submittedName>
</protein>
<evidence type="ECO:0000313" key="1">
    <source>
        <dbReference type="EMBL" id="KAI8039423.1"/>
    </source>
</evidence>